<dbReference type="GO" id="GO:0016787">
    <property type="term" value="F:hydrolase activity"/>
    <property type="evidence" value="ECO:0007669"/>
    <property type="project" value="UniProtKB-KW"/>
</dbReference>
<evidence type="ECO:0000256" key="3">
    <source>
        <dbReference type="ARBA" id="ARBA00022801"/>
    </source>
</evidence>
<dbReference type="InterPro" id="IPR023214">
    <property type="entry name" value="HAD_sf"/>
</dbReference>
<reference evidence="5 6" key="1">
    <citation type="submission" date="2018-11" db="EMBL/GenBank/DDBJ databases">
        <title>Sequencing the genomes of 1000 actinobacteria strains.</title>
        <authorList>
            <person name="Klenk H.-P."/>
        </authorList>
    </citation>
    <scope>NUCLEOTIDE SEQUENCE [LARGE SCALE GENOMIC DNA]</scope>
    <source>
        <strain evidence="5 6">DSM 44231</strain>
    </source>
</reference>
<dbReference type="Pfam" id="PF12710">
    <property type="entry name" value="HAD"/>
    <property type="match status" value="1"/>
</dbReference>
<comment type="similarity">
    <text evidence="1">Belongs to the HAD-like hydrolase superfamily. SerB family.</text>
</comment>
<dbReference type="InterPro" id="IPR036412">
    <property type="entry name" value="HAD-like_sf"/>
</dbReference>
<evidence type="ECO:0000313" key="6">
    <source>
        <dbReference type="Proteomes" id="UP000268727"/>
    </source>
</evidence>
<evidence type="ECO:0000313" key="5">
    <source>
        <dbReference type="EMBL" id="ROP41817.1"/>
    </source>
</evidence>
<evidence type="ECO:0000256" key="2">
    <source>
        <dbReference type="ARBA" id="ARBA00022723"/>
    </source>
</evidence>
<comment type="caution">
    <text evidence="5">The sequence shown here is derived from an EMBL/GenBank/DDBJ whole genome shotgun (WGS) entry which is preliminary data.</text>
</comment>
<organism evidence="5 6">
    <name type="scientific">Saccharothrix texasensis</name>
    <dbReference type="NCBI Taxonomy" id="103734"/>
    <lineage>
        <taxon>Bacteria</taxon>
        <taxon>Bacillati</taxon>
        <taxon>Actinomycetota</taxon>
        <taxon>Actinomycetes</taxon>
        <taxon>Pseudonocardiales</taxon>
        <taxon>Pseudonocardiaceae</taxon>
        <taxon>Saccharothrix</taxon>
    </lineage>
</organism>
<dbReference type="PANTHER" id="PTHR43344:SF13">
    <property type="entry name" value="PHOSPHATASE RV3661-RELATED"/>
    <property type="match status" value="1"/>
</dbReference>
<dbReference type="SUPFAM" id="SSF56784">
    <property type="entry name" value="HAD-like"/>
    <property type="match status" value="1"/>
</dbReference>
<proteinExistence type="inferred from homology"/>
<keyword evidence="4" id="KW-0460">Magnesium</keyword>
<keyword evidence="6" id="KW-1185">Reference proteome</keyword>
<gene>
    <name evidence="5" type="ORF">EDD40_7276</name>
</gene>
<dbReference type="OrthoDB" id="25607at2"/>
<dbReference type="EMBL" id="RJKM01000001">
    <property type="protein sequence ID" value="ROP41817.1"/>
    <property type="molecule type" value="Genomic_DNA"/>
</dbReference>
<dbReference type="InterPro" id="IPR050582">
    <property type="entry name" value="HAD-like_SerB"/>
</dbReference>
<dbReference type="PANTHER" id="PTHR43344">
    <property type="entry name" value="PHOSPHOSERINE PHOSPHATASE"/>
    <property type="match status" value="1"/>
</dbReference>
<evidence type="ECO:0000256" key="4">
    <source>
        <dbReference type="ARBA" id="ARBA00022842"/>
    </source>
</evidence>
<dbReference type="RefSeq" id="WP_123746858.1">
    <property type="nucleotide sequence ID" value="NZ_RJKM01000001.1"/>
</dbReference>
<evidence type="ECO:0000256" key="1">
    <source>
        <dbReference type="ARBA" id="ARBA00009184"/>
    </source>
</evidence>
<dbReference type="AlphaFoldDB" id="A0A3N1HH40"/>
<protein>
    <submittedName>
        <fullName evidence="5">HAD superfamily hydrolase (TIGR01490 family)</fullName>
    </submittedName>
</protein>
<keyword evidence="3 5" id="KW-0378">Hydrolase</keyword>
<accession>A0A3N1HH40</accession>
<dbReference type="NCBIfam" id="TIGR01488">
    <property type="entry name" value="HAD-SF-IB"/>
    <property type="match status" value="1"/>
</dbReference>
<sequence>MRAAGPPGVVFADVDGTLIRGSSLIDLLLFDAGTRDAVDAAEALVRSVRQAAASGVPRSRTAPLLYSWWADRPVAEVLDVAEQWVRSGLRSDRTRFVHRAVDDEITARRGAGTALVLVSASFDAPLAALAEVFDATDVLCTPMVVVDGRYTGASGTPMLGEHKARAVRGYLADAPPGHSTAYGDHPTDLEMLAAVDEAVVVTDRTHGPLVVEAAARGWRVITVPP</sequence>
<keyword evidence="2" id="KW-0479">Metal-binding</keyword>
<dbReference type="GO" id="GO:0046872">
    <property type="term" value="F:metal ion binding"/>
    <property type="evidence" value="ECO:0007669"/>
    <property type="project" value="UniProtKB-KW"/>
</dbReference>
<dbReference type="Gene3D" id="1.20.1440.100">
    <property type="entry name" value="SG protein - dephosphorylation function"/>
    <property type="match status" value="1"/>
</dbReference>
<dbReference type="Gene3D" id="3.40.50.1000">
    <property type="entry name" value="HAD superfamily/HAD-like"/>
    <property type="match status" value="1"/>
</dbReference>
<dbReference type="Proteomes" id="UP000268727">
    <property type="component" value="Unassembled WGS sequence"/>
</dbReference>
<name>A0A3N1HH40_9PSEU</name>